<sequence>MRKKRVYKKYHKPDAQHERVDLGRFINYVMQDGKKTIAEKIVYGALDIVKDETKEDALAVFDRALENAQPQIEVVSRRVGGANYQVPQEVSPTRRFTLAVRWIIGAARSGKGKPMAKKLAAELIAASKNEGTAIKKKQDMHRMAEANRAFAHFARARTPRAGP</sequence>
<dbReference type="FunFam" id="1.10.455.10:FF:000001">
    <property type="entry name" value="30S ribosomal protein S7"/>
    <property type="match status" value="1"/>
</dbReference>
<dbReference type="GO" id="GO:0006412">
    <property type="term" value="P:translation"/>
    <property type="evidence" value="ECO:0007669"/>
    <property type="project" value="UniProtKB-UniRule"/>
</dbReference>
<dbReference type="STRING" id="1798647.A2855_00135"/>
<proteinExistence type="inferred from homology"/>
<organism evidence="8 9">
    <name type="scientific">Candidatus Liptonbacteria bacterium RIFCSPHIGHO2_01_FULL_57_28</name>
    <dbReference type="NCBI Taxonomy" id="1798647"/>
    <lineage>
        <taxon>Bacteria</taxon>
        <taxon>Candidatus Liptoniibacteriota</taxon>
    </lineage>
</organism>
<keyword evidence="3 6" id="KW-0694">RNA-binding</keyword>
<dbReference type="GO" id="GO:0003735">
    <property type="term" value="F:structural constituent of ribosome"/>
    <property type="evidence" value="ECO:0007669"/>
    <property type="project" value="InterPro"/>
</dbReference>
<evidence type="ECO:0000256" key="5">
    <source>
        <dbReference type="ARBA" id="ARBA00023274"/>
    </source>
</evidence>
<keyword evidence="5 6" id="KW-0687">Ribonucleoprotein</keyword>
<dbReference type="Gene3D" id="1.10.455.10">
    <property type="entry name" value="Ribosomal protein S7 domain"/>
    <property type="match status" value="1"/>
</dbReference>
<dbReference type="HAMAP" id="MF_00480_B">
    <property type="entry name" value="Ribosomal_uS7_B"/>
    <property type="match status" value="1"/>
</dbReference>
<comment type="caution">
    <text evidence="8">The sequence shown here is derived from an EMBL/GenBank/DDBJ whole genome shotgun (WGS) entry which is preliminary data.</text>
</comment>
<evidence type="ECO:0000313" key="8">
    <source>
        <dbReference type="EMBL" id="OGY98026.1"/>
    </source>
</evidence>
<dbReference type="GO" id="GO:0019843">
    <property type="term" value="F:rRNA binding"/>
    <property type="evidence" value="ECO:0007669"/>
    <property type="project" value="UniProtKB-UniRule"/>
</dbReference>
<reference evidence="8 9" key="1">
    <citation type="journal article" date="2016" name="Nat. Commun.">
        <title>Thousands of microbial genomes shed light on interconnected biogeochemical processes in an aquifer system.</title>
        <authorList>
            <person name="Anantharaman K."/>
            <person name="Brown C.T."/>
            <person name="Hug L.A."/>
            <person name="Sharon I."/>
            <person name="Castelle C.J."/>
            <person name="Probst A.J."/>
            <person name="Thomas B.C."/>
            <person name="Singh A."/>
            <person name="Wilkins M.J."/>
            <person name="Karaoz U."/>
            <person name="Brodie E.L."/>
            <person name="Williams K.H."/>
            <person name="Hubbard S.S."/>
            <person name="Banfield J.F."/>
        </authorList>
    </citation>
    <scope>NUCLEOTIDE SEQUENCE [LARGE SCALE GENOMIC DNA]</scope>
</reference>
<evidence type="ECO:0000256" key="1">
    <source>
        <dbReference type="ARBA" id="ARBA00007151"/>
    </source>
</evidence>
<dbReference type="SUPFAM" id="SSF47973">
    <property type="entry name" value="Ribosomal protein S7"/>
    <property type="match status" value="1"/>
</dbReference>
<evidence type="ECO:0000256" key="6">
    <source>
        <dbReference type="HAMAP-Rule" id="MF_00480"/>
    </source>
</evidence>
<dbReference type="InterPro" id="IPR005717">
    <property type="entry name" value="Ribosomal_uS7_bac/org-type"/>
</dbReference>
<dbReference type="InterPro" id="IPR036823">
    <property type="entry name" value="Ribosomal_uS7_dom_sf"/>
</dbReference>
<dbReference type="Pfam" id="PF00177">
    <property type="entry name" value="Ribosomal_S7"/>
    <property type="match status" value="1"/>
</dbReference>
<protein>
    <recommendedName>
        <fullName evidence="6">Small ribosomal subunit protein uS7</fullName>
    </recommendedName>
</protein>
<evidence type="ECO:0000256" key="3">
    <source>
        <dbReference type="ARBA" id="ARBA00022884"/>
    </source>
</evidence>
<evidence type="ECO:0000256" key="4">
    <source>
        <dbReference type="ARBA" id="ARBA00022980"/>
    </source>
</evidence>
<dbReference type="Proteomes" id="UP000179059">
    <property type="component" value="Unassembled WGS sequence"/>
</dbReference>
<gene>
    <name evidence="6" type="primary">rpsG</name>
    <name evidence="8" type="ORF">A2855_00135</name>
</gene>
<evidence type="ECO:0000313" key="9">
    <source>
        <dbReference type="Proteomes" id="UP000179059"/>
    </source>
</evidence>
<dbReference type="PANTHER" id="PTHR11205">
    <property type="entry name" value="RIBOSOMAL PROTEIN S7"/>
    <property type="match status" value="1"/>
</dbReference>
<accession>A0A1G2C9Z5</accession>
<name>A0A1G2C9Z5_9BACT</name>
<dbReference type="EMBL" id="MHKX01000018">
    <property type="protein sequence ID" value="OGY98026.1"/>
    <property type="molecule type" value="Genomic_DNA"/>
</dbReference>
<evidence type="ECO:0000259" key="7">
    <source>
        <dbReference type="Pfam" id="PF00177"/>
    </source>
</evidence>
<keyword evidence="2 6" id="KW-0699">rRNA-binding</keyword>
<feature type="domain" description="Small ribosomal subunit protein uS7" evidence="7">
    <location>
        <begin position="1"/>
        <end position="148"/>
    </location>
</feature>
<dbReference type="InterPro" id="IPR023798">
    <property type="entry name" value="Ribosomal_uS7_dom"/>
</dbReference>
<comment type="similarity">
    <text evidence="1 6">Belongs to the universal ribosomal protein uS7 family.</text>
</comment>
<comment type="function">
    <text evidence="6">One of the primary rRNA binding proteins, it binds directly to 16S rRNA where it nucleates assembly of the head domain of the 30S subunit. Is located at the subunit interface close to the decoding center, probably blocks exit of the E-site tRNA.</text>
</comment>
<dbReference type="AlphaFoldDB" id="A0A1G2C9Z5"/>
<dbReference type="CDD" id="cd14869">
    <property type="entry name" value="uS7_Bacteria"/>
    <property type="match status" value="1"/>
</dbReference>
<dbReference type="InterPro" id="IPR000235">
    <property type="entry name" value="Ribosomal_uS7"/>
</dbReference>
<dbReference type="GO" id="GO:0000049">
    <property type="term" value="F:tRNA binding"/>
    <property type="evidence" value="ECO:0007669"/>
    <property type="project" value="UniProtKB-UniRule"/>
</dbReference>
<evidence type="ECO:0000256" key="2">
    <source>
        <dbReference type="ARBA" id="ARBA00022730"/>
    </source>
</evidence>
<dbReference type="NCBIfam" id="TIGR01029">
    <property type="entry name" value="rpsG_bact"/>
    <property type="match status" value="1"/>
</dbReference>
<comment type="subunit">
    <text evidence="6">Part of the 30S ribosomal subunit. Contacts proteins S9 and S11.</text>
</comment>
<keyword evidence="6" id="KW-0820">tRNA-binding</keyword>
<keyword evidence="4 6" id="KW-0689">Ribosomal protein</keyword>
<dbReference type="PIRSF" id="PIRSF002122">
    <property type="entry name" value="RPS7p_RPS7a_RPS5e_RPS7o"/>
    <property type="match status" value="1"/>
</dbReference>
<dbReference type="GO" id="GO:0015935">
    <property type="term" value="C:small ribosomal subunit"/>
    <property type="evidence" value="ECO:0007669"/>
    <property type="project" value="InterPro"/>
</dbReference>